<name>A0A5B3H3A8_9BACT</name>
<evidence type="ECO:0000313" key="4">
    <source>
        <dbReference type="Proteomes" id="UP000322940"/>
    </source>
</evidence>
<comment type="caution">
    <text evidence="2">The sequence shown here is derived from an EMBL/GenBank/DDBJ whole genome shotgun (WGS) entry which is preliminary data.</text>
</comment>
<dbReference type="Proteomes" id="UP000322940">
    <property type="component" value="Unassembled WGS sequence"/>
</dbReference>
<dbReference type="EMBL" id="VVXH01000002">
    <property type="protein sequence ID" value="KAA2380434.1"/>
    <property type="molecule type" value="Genomic_DNA"/>
</dbReference>
<protein>
    <submittedName>
        <fullName evidence="2">Uncharacterized protein</fullName>
    </submittedName>
</protein>
<sequence>MRKWLYCILLTAMVLPMVSCRRAVEKARRNIRLEAVEKVERKGMGGAEAVVRVKNGTGYKLVLERAKVDLFYAGSRVMSITLHGRVEVPRRTTGSFTSLWRVRTTDPMAYYVMVKKIREDDISQVAVSFAVEGRGGPASVKNSEEMVPLSEFLNIFGLSLQDVKNYLDE</sequence>
<gene>
    <name evidence="3" type="ORF">F2S36_08620</name>
    <name evidence="2" type="ORF">F2Y10_03055</name>
</gene>
<reference evidence="4 5" key="1">
    <citation type="journal article" date="2019" name="Nat. Med.">
        <title>A library of human gut bacterial isolates paired with longitudinal multiomics data enables mechanistic microbiome research.</title>
        <authorList>
            <person name="Poyet M."/>
            <person name="Groussin M."/>
            <person name="Gibbons S.M."/>
            <person name="Avila-Pacheco J."/>
            <person name="Jiang X."/>
            <person name="Kearney S.M."/>
            <person name="Perrotta A.R."/>
            <person name="Berdy B."/>
            <person name="Zhao S."/>
            <person name="Lieberman T.D."/>
            <person name="Swanson P.K."/>
            <person name="Smith M."/>
            <person name="Roesemann S."/>
            <person name="Alexander J.E."/>
            <person name="Rich S.A."/>
            <person name="Livny J."/>
            <person name="Vlamakis H."/>
            <person name="Clish C."/>
            <person name="Bullock K."/>
            <person name="Deik A."/>
            <person name="Scott J."/>
            <person name="Pierce K.A."/>
            <person name="Xavier R.J."/>
            <person name="Alm E.J."/>
        </authorList>
    </citation>
    <scope>NUCLEOTIDE SEQUENCE [LARGE SCALE GENOMIC DNA]</scope>
    <source>
        <strain evidence="3 5">BIOML-A204</strain>
        <strain evidence="2 4">BIOML-A266</strain>
    </source>
</reference>
<organism evidence="2 4">
    <name type="scientific">Alistipes onderdonkii</name>
    <dbReference type="NCBI Taxonomy" id="328813"/>
    <lineage>
        <taxon>Bacteria</taxon>
        <taxon>Pseudomonadati</taxon>
        <taxon>Bacteroidota</taxon>
        <taxon>Bacteroidia</taxon>
        <taxon>Bacteroidales</taxon>
        <taxon>Rikenellaceae</taxon>
        <taxon>Alistipes</taxon>
    </lineage>
</organism>
<evidence type="ECO:0000313" key="5">
    <source>
        <dbReference type="Proteomes" id="UP000323119"/>
    </source>
</evidence>
<evidence type="ECO:0000313" key="3">
    <source>
        <dbReference type="EMBL" id="KAA2561614.1"/>
    </source>
</evidence>
<proteinExistence type="predicted"/>
<feature type="signal peptide" evidence="1">
    <location>
        <begin position="1"/>
        <end position="23"/>
    </location>
</feature>
<feature type="chain" id="PRO_5044618519" evidence="1">
    <location>
        <begin position="24"/>
        <end position="169"/>
    </location>
</feature>
<dbReference type="AlphaFoldDB" id="A0A5B3H3A8"/>
<evidence type="ECO:0000313" key="2">
    <source>
        <dbReference type="EMBL" id="KAA2380434.1"/>
    </source>
</evidence>
<accession>A0A5B3H3A8</accession>
<evidence type="ECO:0000256" key="1">
    <source>
        <dbReference type="SAM" id="SignalP"/>
    </source>
</evidence>
<dbReference type="Proteomes" id="UP000323119">
    <property type="component" value="Unassembled WGS sequence"/>
</dbReference>
<dbReference type="OrthoDB" id="1001681at2"/>
<keyword evidence="1" id="KW-0732">Signal</keyword>
<dbReference type="RefSeq" id="WP_032134876.1">
    <property type="nucleotide sequence ID" value="NZ_AP025562.1"/>
</dbReference>
<dbReference type="EMBL" id="VVUY01000006">
    <property type="protein sequence ID" value="KAA2561614.1"/>
    <property type="molecule type" value="Genomic_DNA"/>
</dbReference>